<evidence type="ECO:0000256" key="2">
    <source>
        <dbReference type="SAM" id="MobiDB-lite"/>
    </source>
</evidence>
<dbReference type="GO" id="GO:0003676">
    <property type="term" value="F:nucleic acid binding"/>
    <property type="evidence" value="ECO:0007669"/>
    <property type="project" value="InterPro"/>
</dbReference>
<feature type="region of interest" description="Disordered" evidence="2">
    <location>
        <begin position="1"/>
        <end position="28"/>
    </location>
</feature>
<feature type="compositionally biased region" description="Basic and acidic residues" evidence="2">
    <location>
        <begin position="374"/>
        <end position="389"/>
    </location>
</feature>
<dbReference type="PANTHER" id="PTHR31286:SF99">
    <property type="entry name" value="DUF4283 DOMAIN-CONTAINING PROTEIN"/>
    <property type="match status" value="1"/>
</dbReference>
<feature type="compositionally biased region" description="Basic and acidic residues" evidence="2">
    <location>
        <begin position="488"/>
        <end position="501"/>
    </location>
</feature>
<proteinExistence type="predicted"/>
<keyword evidence="1" id="KW-0863">Zinc-finger</keyword>
<evidence type="ECO:0000313" key="5">
    <source>
        <dbReference type="Proteomes" id="UP001154282"/>
    </source>
</evidence>
<sequence length="501" mass="54710">MLSTANDDLATPAPGLLPSDRPPDTMDPSVFVNVPGAMGNTAPPVAVSDMAIDFATLPVQVSPAEATPEQGSQLTPMEAAENQANAKKPVQAFTYAKAVAGLPTPLTPPNQLALWTPVGEHDLITGSRNGEPALTISTEFKTKICAPWQRSLVIRLLGLRIGFIALCNRLKSLWRPTGNMEIKDLDHDCFLVKLDNEQDYFRALTDGPWVIFDHYLVVQQWTPSFEASDPLPKTMIVWVQLPALKIHFYHKEVVTTLGNLIGRTIKLDYHTLTQQRAKFARLAVEVDLSKQLVPRIWLDDAWQKVEYENLPEVCFECGRIGHCSAMCPLLRPAASQNTVVVAGGDSLSGSPAVEEDTSRGFGPWMLVSRKSRRNSRDFQQKGKVEKDAEVQNLGQRHKQGKRKSGGKEGNQNLPSQAISNGPLPQKNQTQERKVVNGQMNISETKKGVVSGGGSSGGKGKGLLGPKPDVPEPNPSRLKPKAWADEASTSDHRESQIGEGKC</sequence>
<dbReference type="InterPro" id="IPR001878">
    <property type="entry name" value="Znf_CCHC"/>
</dbReference>
<name>A0AAV0M623_9ROSI</name>
<dbReference type="AlphaFoldDB" id="A0AAV0M623"/>
<comment type="caution">
    <text evidence="4">The sequence shown here is derived from an EMBL/GenBank/DDBJ whole genome shotgun (WGS) entry which is preliminary data.</text>
</comment>
<protein>
    <recommendedName>
        <fullName evidence="3">CCHC-type domain-containing protein</fullName>
    </recommendedName>
</protein>
<reference evidence="4" key="1">
    <citation type="submission" date="2022-08" db="EMBL/GenBank/DDBJ databases">
        <authorList>
            <person name="Gutierrez-Valencia J."/>
        </authorList>
    </citation>
    <scope>NUCLEOTIDE SEQUENCE</scope>
</reference>
<dbReference type="InterPro" id="IPR040256">
    <property type="entry name" value="At4g02000-like"/>
</dbReference>
<feature type="compositionally biased region" description="Basic residues" evidence="2">
    <location>
        <begin position="395"/>
        <end position="404"/>
    </location>
</feature>
<dbReference type="PROSITE" id="PS50158">
    <property type="entry name" value="ZF_CCHC"/>
    <property type="match status" value="1"/>
</dbReference>
<feature type="domain" description="CCHC-type" evidence="3">
    <location>
        <begin position="314"/>
        <end position="328"/>
    </location>
</feature>
<keyword evidence="1" id="KW-0479">Metal-binding</keyword>
<evidence type="ECO:0000256" key="1">
    <source>
        <dbReference type="PROSITE-ProRule" id="PRU00047"/>
    </source>
</evidence>
<dbReference type="PANTHER" id="PTHR31286">
    <property type="entry name" value="GLYCINE-RICH CELL WALL STRUCTURAL PROTEIN 1.8-LIKE"/>
    <property type="match status" value="1"/>
</dbReference>
<dbReference type="Proteomes" id="UP001154282">
    <property type="component" value="Unassembled WGS sequence"/>
</dbReference>
<evidence type="ECO:0000313" key="4">
    <source>
        <dbReference type="EMBL" id="CAI0441677.1"/>
    </source>
</evidence>
<dbReference type="EMBL" id="CAMGYJ010000007">
    <property type="protein sequence ID" value="CAI0441677.1"/>
    <property type="molecule type" value="Genomic_DNA"/>
</dbReference>
<keyword evidence="1" id="KW-0862">Zinc</keyword>
<dbReference type="Pfam" id="PF14111">
    <property type="entry name" value="DUF4283"/>
    <property type="match status" value="1"/>
</dbReference>
<accession>A0AAV0M623</accession>
<dbReference type="InterPro" id="IPR025558">
    <property type="entry name" value="DUF4283"/>
</dbReference>
<gene>
    <name evidence="4" type="ORF">LITE_LOCUS26975</name>
</gene>
<feature type="compositionally biased region" description="Gly residues" evidence="2">
    <location>
        <begin position="449"/>
        <end position="462"/>
    </location>
</feature>
<feature type="compositionally biased region" description="Polar residues" evidence="2">
    <location>
        <begin position="409"/>
        <end position="419"/>
    </location>
</feature>
<keyword evidence="5" id="KW-1185">Reference proteome</keyword>
<dbReference type="GO" id="GO:0008270">
    <property type="term" value="F:zinc ion binding"/>
    <property type="evidence" value="ECO:0007669"/>
    <property type="project" value="UniProtKB-KW"/>
</dbReference>
<evidence type="ECO:0000259" key="3">
    <source>
        <dbReference type="PROSITE" id="PS50158"/>
    </source>
</evidence>
<organism evidence="4 5">
    <name type="scientific">Linum tenue</name>
    <dbReference type="NCBI Taxonomy" id="586396"/>
    <lineage>
        <taxon>Eukaryota</taxon>
        <taxon>Viridiplantae</taxon>
        <taxon>Streptophyta</taxon>
        <taxon>Embryophyta</taxon>
        <taxon>Tracheophyta</taxon>
        <taxon>Spermatophyta</taxon>
        <taxon>Magnoliopsida</taxon>
        <taxon>eudicotyledons</taxon>
        <taxon>Gunneridae</taxon>
        <taxon>Pentapetalae</taxon>
        <taxon>rosids</taxon>
        <taxon>fabids</taxon>
        <taxon>Malpighiales</taxon>
        <taxon>Linaceae</taxon>
        <taxon>Linum</taxon>
    </lineage>
</organism>
<feature type="region of interest" description="Disordered" evidence="2">
    <location>
        <begin position="364"/>
        <end position="501"/>
    </location>
</feature>